<evidence type="ECO:0000256" key="9">
    <source>
        <dbReference type="ARBA" id="ARBA00030268"/>
    </source>
</evidence>
<gene>
    <name evidence="13" type="ORF">TAPDE_003577</name>
</gene>
<accession>R4XC21</accession>
<evidence type="ECO:0000256" key="10">
    <source>
        <dbReference type="ARBA" id="ARBA00049929"/>
    </source>
</evidence>
<dbReference type="GO" id="GO:0004830">
    <property type="term" value="F:tryptophan-tRNA ligase activity"/>
    <property type="evidence" value="ECO:0007669"/>
    <property type="project" value="UniProtKB-EC"/>
</dbReference>
<dbReference type="EMBL" id="CAHR02000141">
    <property type="protein sequence ID" value="CCG83366.1"/>
    <property type="molecule type" value="Genomic_DNA"/>
</dbReference>
<organism evidence="13 14">
    <name type="scientific">Taphrina deformans (strain PYCC 5710 / ATCC 11124 / CBS 356.35 / IMI 108563 / JCM 9778 / NBRC 8474)</name>
    <name type="common">Peach leaf curl fungus</name>
    <name type="synonym">Lalaria deformans</name>
    <dbReference type="NCBI Taxonomy" id="1097556"/>
    <lineage>
        <taxon>Eukaryota</taxon>
        <taxon>Fungi</taxon>
        <taxon>Dikarya</taxon>
        <taxon>Ascomycota</taxon>
        <taxon>Taphrinomycotina</taxon>
        <taxon>Taphrinomycetes</taxon>
        <taxon>Taphrinales</taxon>
        <taxon>Taphrinaceae</taxon>
        <taxon>Taphrina</taxon>
    </lineage>
</organism>
<dbReference type="PANTHER" id="PTHR43766:SF1">
    <property type="entry name" value="TRYPTOPHAN--TRNA LIGASE, MITOCHONDRIAL"/>
    <property type="match status" value="1"/>
</dbReference>
<dbReference type="InterPro" id="IPR002305">
    <property type="entry name" value="aa-tRNA-synth_Ic"/>
</dbReference>
<comment type="subcellular location">
    <subcellularLocation>
        <location evidence="1">Mitochondrion matrix</location>
    </subcellularLocation>
</comment>
<evidence type="ECO:0000313" key="14">
    <source>
        <dbReference type="Proteomes" id="UP000013776"/>
    </source>
</evidence>
<dbReference type="SUPFAM" id="SSF52374">
    <property type="entry name" value="Nucleotidylyl transferase"/>
    <property type="match status" value="1"/>
</dbReference>
<dbReference type="InterPro" id="IPR024109">
    <property type="entry name" value="Trp-tRNA-ligase_bac-type"/>
</dbReference>
<evidence type="ECO:0000256" key="7">
    <source>
        <dbReference type="ARBA" id="ARBA00022917"/>
    </source>
</evidence>
<dbReference type="Pfam" id="PF00579">
    <property type="entry name" value="tRNA-synt_1b"/>
    <property type="match status" value="1"/>
</dbReference>
<evidence type="ECO:0000256" key="8">
    <source>
        <dbReference type="ARBA" id="ARBA00023146"/>
    </source>
</evidence>
<comment type="catalytic activity">
    <reaction evidence="10">
        <text>tRNA(Trp) + L-tryptophan + ATP = L-tryptophyl-tRNA(Trp) + AMP + diphosphate + H(+)</text>
        <dbReference type="Rhea" id="RHEA:24080"/>
        <dbReference type="Rhea" id="RHEA-COMP:9671"/>
        <dbReference type="Rhea" id="RHEA-COMP:9705"/>
        <dbReference type="ChEBI" id="CHEBI:15378"/>
        <dbReference type="ChEBI" id="CHEBI:30616"/>
        <dbReference type="ChEBI" id="CHEBI:33019"/>
        <dbReference type="ChEBI" id="CHEBI:57912"/>
        <dbReference type="ChEBI" id="CHEBI:78442"/>
        <dbReference type="ChEBI" id="CHEBI:78535"/>
        <dbReference type="ChEBI" id="CHEBI:456215"/>
        <dbReference type="EC" id="6.1.1.2"/>
    </reaction>
</comment>
<dbReference type="FunFam" id="1.10.240.10:FF:000002">
    <property type="entry name" value="Tryptophan--tRNA ligase"/>
    <property type="match status" value="1"/>
</dbReference>
<keyword evidence="7 12" id="KW-0648">Protein biosynthesis</keyword>
<comment type="similarity">
    <text evidence="2 12">Belongs to the class-I aminoacyl-tRNA synthetase family.</text>
</comment>
<dbReference type="Gene3D" id="1.10.240.10">
    <property type="entry name" value="Tyrosyl-Transfer RNA Synthetase"/>
    <property type="match status" value="1"/>
</dbReference>
<evidence type="ECO:0000256" key="6">
    <source>
        <dbReference type="ARBA" id="ARBA00022840"/>
    </source>
</evidence>
<dbReference type="OrthoDB" id="15808at2759"/>
<dbReference type="eggNOG" id="KOG2713">
    <property type="taxonomic scope" value="Eukaryota"/>
</dbReference>
<dbReference type="InterPro" id="IPR050203">
    <property type="entry name" value="Trp-tRNA_synthetase"/>
</dbReference>
<dbReference type="AlphaFoldDB" id="R4XC21"/>
<dbReference type="STRING" id="1097556.R4XC21"/>
<dbReference type="Proteomes" id="UP000013776">
    <property type="component" value="Unassembled WGS sequence"/>
</dbReference>
<evidence type="ECO:0000256" key="3">
    <source>
        <dbReference type="ARBA" id="ARBA00013161"/>
    </source>
</evidence>
<reference evidence="13 14" key="1">
    <citation type="journal article" date="2013" name="MBio">
        <title>Genome sequencing of the plant pathogen Taphrina deformans, the causal agent of peach leaf curl.</title>
        <authorList>
            <person name="Cisse O.H."/>
            <person name="Almeida J.M.G.C.F."/>
            <person name="Fonseca A."/>
            <person name="Kumar A.A."/>
            <person name="Salojaervi J."/>
            <person name="Overmyer K."/>
            <person name="Hauser P.M."/>
            <person name="Pagni M."/>
        </authorList>
    </citation>
    <scope>NUCLEOTIDE SEQUENCE [LARGE SCALE GENOMIC DNA]</scope>
    <source>
        <strain evidence="14">PYCC 5710 / ATCC 11124 / CBS 356.35 / IMI 108563 / JCM 9778 / NBRC 8474</strain>
    </source>
</reference>
<dbReference type="PROSITE" id="PS00178">
    <property type="entry name" value="AA_TRNA_LIGASE_I"/>
    <property type="match status" value="1"/>
</dbReference>
<dbReference type="VEuPathDB" id="FungiDB:TAPDE_003577"/>
<keyword evidence="8 12" id="KW-0030">Aminoacyl-tRNA synthetase</keyword>
<dbReference type="InterPro" id="IPR014729">
    <property type="entry name" value="Rossmann-like_a/b/a_fold"/>
</dbReference>
<evidence type="ECO:0000256" key="4">
    <source>
        <dbReference type="ARBA" id="ARBA00022598"/>
    </source>
</evidence>
<dbReference type="EC" id="6.1.1.2" evidence="3"/>
<keyword evidence="14" id="KW-1185">Reference proteome</keyword>
<keyword evidence="4 12" id="KW-0436">Ligase</keyword>
<dbReference type="InterPro" id="IPR002306">
    <property type="entry name" value="Trp-tRNA-ligase"/>
</dbReference>
<keyword evidence="5 12" id="KW-0547">Nucleotide-binding</keyword>
<dbReference type="FunFam" id="3.40.50.620:FF:000082">
    <property type="entry name" value="MSW1p Mitochondrial tryptophanyl-tRNA synthetase"/>
    <property type="match status" value="1"/>
</dbReference>
<evidence type="ECO:0000313" key="13">
    <source>
        <dbReference type="EMBL" id="CCG83366.1"/>
    </source>
</evidence>
<name>R4XC21_TAPDE</name>
<sequence>MGGLVKRCIALHSQIAKRTLSTSPITSELKSEKSRVNARDTQKVRPRTIFSGIQPTGIPHIGNYLGALKNWVELQDTANDQDTIIFSIVDLHAITVSQNASALRQAKREMLASLLALGIKPGRSILYEQSSVMEHTELSWILSTIAPLGALNRMTQFKSKARLITNRSDNDSLGGEESIDGLMLGLFAYPVLQAADILLYKTTLVPVGEDQSQHLELSRTLAKGINSKMGSKIFPLPETLLSKSAARVSDLRDPTKKMSKSAVNEKSRISILDQENVIRKKINTAMTDSLLGITYDQTTRPGIVNLLDIYAAFAGRSDDMQNILREVKDFSHKALKEFVADQVVASLEPIRQRYLALDIESTVGKQRLEDISKLGAEKAKVIAQRTMNEVRGKMGLR</sequence>
<dbReference type="Gene3D" id="3.40.50.620">
    <property type="entry name" value="HUPs"/>
    <property type="match status" value="1"/>
</dbReference>
<evidence type="ECO:0000256" key="1">
    <source>
        <dbReference type="ARBA" id="ARBA00004305"/>
    </source>
</evidence>
<evidence type="ECO:0000256" key="2">
    <source>
        <dbReference type="ARBA" id="ARBA00005594"/>
    </source>
</evidence>
<protein>
    <recommendedName>
        <fullName evidence="11">Tryptophan--tRNA ligase, mitochondrial</fullName>
        <ecNumber evidence="3">6.1.1.2</ecNumber>
    </recommendedName>
    <alternativeName>
        <fullName evidence="9">Tryptophanyl-tRNA synthetase</fullName>
    </alternativeName>
</protein>
<dbReference type="NCBIfam" id="TIGR00233">
    <property type="entry name" value="trpS"/>
    <property type="match status" value="1"/>
</dbReference>
<dbReference type="InterPro" id="IPR001412">
    <property type="entry name" value="aa-tRNA-synth_I_CS"/>
</dbReference>
<dbReference type="CDD" id="cd00806">
    <property type="entry name" value="TrpRS_core"/>
    <property type="match status" value="1"/>
</dbReference>
<dbReference type="GO" id="GO:0005524">
    <property type="term" value="F:ATP binding"/>
    <property type="evidence" value="ECO:0007669"/>
    <property type="project" value="UniProtKB-KW"/>
</dbReference>
<proteinExistence type="inferred from homology"/>
<comment type="caution">
    <text evidence="13">The sequence shown here is derived from an EMBL/GenBank/DDBJ whole genome shotgun (WGS) entry which is preliminary data.</text>
</comment>
<evidence type="ECO:0000256" key="12">
    <source>
        <dbReference type="RuleBase" id="RU363036"/>
    </source>
</evidence>
<keyword evidence="6 12" id="KW-0067">ATP-binding</keyword>
<evidence type="ECO:0000256" key="11">
    <source>
        <dbReference type="ARBA" id="ARBA00069760"/>
    </source>
</evidence>
<dbReference type="GO" id="GO:0070183">
    <property type="term" value="P:mitochondrial tryptophanyl-tRNA aminoacylation"/>
    <property type="evidence" value="ECO:0007669"/>
    <property type="project" value="TreeGrafter"/>
</dbReference>
<dbReference type="GO" id="GO:0005759">
    <property type="term" value="C:mitochondrial matrix"/>
    <property type="evidence" value="ECO:0007669"/>
    <property type="project" value="UniProtKB-SubCell"/>
</dbReference>
<evidence type="ECO:0000256" key="5">
    <source>
        <dbReference type="ARBA" id="ARBA00022741"/>
    </source>
</evidence>
<dbReference type="PRINTS" id="PR01039">
    <property type="entry name" value="TRNASYNTHTRP"/>
</dbReference>
<dbReference type="PANTHER" id="PTHR43766">
    <property type="entry name" value="TRYPTOPHAN--TRNA LIGASE, MITOCHONDRIAL"/>
    <property type="match status" value="1"/>
</dbReference>
<dbReference type="HAMAP" id="MF_00140_B">
    <property type="entry name" value="Trp_tRNA_synth_B"/>
    <property type="match status" value="1"/>
</dbReference>